<dbReference type="Gene3D" id="3.40.630.10">
    <property type="entry name" value="Zn peptidases"/>
    <property type="match status" value="1"/>
</dbReference>
<name>A0A7R8XKZ5_9CRUS</name>
<dbReference type="GO" id="GO:0006518">
    <property type="term" value="P:peptide metabolic process"/>
    <property type="evidence" value="ECO:0007669"/>
    <property type="project" value="TreeGrafter"/>
</dbReference>
<evidence type="ECO:0000259" key="5">
    <source>
        <dbReference type="PROSITE" id="PS52035"/>
    </source>
</evidence>
<feature type="signal peptide" evidence="4">
    <location>
        <begin position="1"/>
        <end position="31"/>
    </location>
</feature>
<dbReference type="InterPro" id="IPR050753">
    <property type="entry name" value="Peptidase_M14_domain"/>
</dbReference>
<dbReference type="PANTHER" id="PTHR11532">
    <property type="entry name" value="PROTEASE M14 CARBOXYPEPTIDASE"/>
    <property type="match status" value="1"/>
</dbReference>
<dbReference type="EMBL" id="LR901159">
    <property type="protein sequence ID" value="CAD7247944.1"/>
    <property type="molecule type" value="Genomic_DNA"/>
</dbReference>
<sequence>MNQTTGLAHRPAHRLARWLCLALTLWTTSTAGSSSDLSFRFSHHDNEELARELYKVHAKCPGISRIYTLSETSVNGVPLYVVEITENPGVHVPTKPEFRYIGNMHGNEATGRELLIKLAHHLCDEYNAGNEAIRNLVASTRIHLIPSMNPDGYALAYSTGGRGYLTGRMNNNSVDLNRDFPDLDRLMYRNERRHDVRNNHLLEQMRTSDHFGYASVEMKRVGTGGDWWGLSLASAPSAPVGPLSVPPSPPLNALRLYRVQPETKAVMDMMLAIPFVLSANLHNGALVANYPYDESRSGLPQEYSRSPDDEVFRFLARSYAEKHPEMRDPAFPGCDADDSTFAKNGGITNGAQWYSVSGGMQDFNYLATNDFEITLELGCEKFPDPATLEKQWNDNKDALINFIAMSHMGVKGLVRDALTGEGIPGATIMVKNITKVNSSFARNEDILHDISTGLDGDYYRLLTPGEYEITVSANGYMDEREKVIVGHPSVEKGAIRVDFWLPVAPLMPSQRRFPKPWIFNALEEITGEWPRFERRRKKRSPLI</sequence>
<dbReference type="SMART" id="SM00631">
    <property type="entry name" value="Zn_pept"/>
    <property type="match status" value="1"/>
</dbReference>
<keyword evidence="4" id="KW-0732">Signal</keyword>
<dbReference type="InterPro" id="IPR000834">
    <property type="entry name" value="Peptidase_M14"/>
</dbReference>
<dbReference type="Proteomes" id="UP000677054">
    <property type="component" value="Unassembled WGS sequence"/>
</dbReference>
<dbReference type="GO" id="GO:0016485">
    <property type="term" value="P:protein processing"/>
    <property type="evidence" value="ECO:0007669"/>
    <property type="project" value="TreeGrafter"/>
</dbReference>
<dbReference type="GO" id="GO:0008270">
    <property type="term" value="F:zinc ion binding"/>
    <property type="evidence" value="ECO:0007669"/>
    <property type="project" value="InterPro"/>
</dbReference>
<dbReference type="CDD" id="cd11308">
    <property type="entry name" value="Peptidase_M14NE-CP-C_like"/>
    <property type="match status" value="1"/>
</dbReference>
<organism evidence="6">
    <name type="scientific">Darwinula stevensoni</name>
    <dbReference type="NCBI Taxonomy" id="69355"/>
    <lineage>
        <taxon>Eukaryota</taxon>
        <taxon>Metazoa</taxon>
        <taxon>Ecdysozoa</taxon>
        <taxon>Arthropoda</taxon>
        <taxon>Crustacea</taxon>
        <taxon>Oligostraca</taxon>
        <taxon>Ostracoda</taxon>
        <taxon>Podocopa</taxon>
        <taxon>Podocopida</taxon>
        <taxon>Darwinulocopina</taxon>
        <taxon>Darwinuloidea</taxon>
        <taxon>Darwinulidae</taxon>
        <taxon>Darwinula</taxon>
    </lineage>
</organism>
<protein>
    <recommendedName>
        <fullName evidence="5">Peptidase M14 domain-containing protein</fullName>
    </recommendedName>
</protein>
<dbReference type="InterPro" id="IPR008969">
    <property type="entry name" value="CarboxyPept-like_regulatory"/>
</dbReference>
<dbReference type="EMBL" id="CAJPEV010001642">
    <property type="protein sequence ID" value="CAG0893664.1"/>
    <property type="molecule type" value="Genomic_DNA"/>
</dbReference>
<gene>
    <name evidence="6" type="ORF">DSTB1V02_LOCUS7768</name>
</gene>
<feature type="chain" id="PRO_5036402507" description="Peptidase M14 domain-containing protein" evidence="4">
    <location>
        <begin position="32"/>
        <end position="543"/>
    </location>
</feature>
<evidence type="ECO:0000256" key="4">
    <source>
        <dbReference type="SAM" id="SignalP"/>
    </source>
</evidence>
<dbReference type="SUPFAM" id="SSF53187">
    <property type="entry name" value="Zn-dependent exopeptidases"/>
    <property type="match status" value="1"/>
</dbReference>
<dbReference type="Pfam" id="PF00246">
    <property type="entry name" value="Peptidase_M14"/>
    <property type="match status" value="1"/>
</dbReference>
<dbReference type="OrthoDB" id="10249045at2759"/>
<dbReference type="CDD" id="cd03858">
    <property type="entry name" value="M14_CP_N-E_like"/>
    <property type="match status" value="1"/>
</dbReference>
<reference evidence="6" key="1">
    <citation type="submission" date="2020-11" db="EMBL/GenBank/DDBJ databases">
        <authorList>
            <person name="Tran Van P."/>
        </authorList>
    </citation>
    <scope>NUCLEOTIDE SEQUENCE</scope>
</reference>
<dbReference type="AlphaFoldDB" id="A0A7R8XKZ5"/>
<feature type="active site" description="Proton donor/acceptor" evidence="3">
    <location>
        <position position="376"/>
    </location>
</feature>
<dbReference type="Gene3D" id="2.60.40.1120">
    <property type="entry name" value="Carboxypeptidase-like, regulatory domain"/>
    <property type="match status" value="1"/>
</dbReference>
<feature type="domain" description="Peptidase M14" evidence="5">
    <location>
        <begin position="42"/>
        <end position="406"/>
    </location>
</feature>
<evidence type="ECO:0000256" key="3">
    <source>
        <dbReference type="PROSITE-ProRule" id="PRU01379"/>
    </source>
</evidence>
<keyword evidence="7" id="KW-1185">Reference proteome</keyword>
<accession>A0A7R8XKZ5</accession>
<dbReference type="SUPFAM" id="SSF49464">
    <property type="entry name" value="Carboxypeptidase regulatory domain-like"/>
    <property type="match status" value="1"/>
</dbReference>
<evidence type="ECO:0000313" key="6">
    <source>
        <dbReference type="EMBL" id="CAD7247944.1"/>
    </source>
</evidence>
<evidence type="ECO:0000256" key="1">
    <source>
        <dbReference type="ARBA" id="ARBA00005988"/>
    </source>
</evidence>
<evidence type="ECO:0000313" key="7">
    <source>
        <dbReference type="Proteomes" id="UP000677054"/>
    </source>
</evidence>
<dbReference type="GO" id="GO:0004181">
    <property type="term" value="F:metallocarboxypeptidase activity"/>
    <property type="evidence" value="ECO:0007669"/>
    <property type="project" value="InterPro"/>
</dbReference>
<dbReference type="PANTHER" id="PTHR11532:SF93">
    <property type="entry name" value="CARBOXYPEPTIDASE E"/>
    <property type="match status" value="1"/>
</dbReference>
<comment type="similarity">
    <text evidence="1 3">Belongs to the peptidase M14 family.</text>
</comment>
<evidence type="ECO:0000256" key="2">
    <source>
        <dbReference type="ARBA" id="ARBA00023180"/>
    </source>
</evidence>
<dbReference type="Pfam" id="PF13620">
    <property type="entry name" value="CarboxypepD_reg"/>
    <property type="match status" value="1"/>
</dbReference>
<keyword evidence="2" id="KW-0325">Glycoprotein</keyword>
<dbReference type="PROSITE" id="PS52035">
    <property type="entry name" value="PEPTIDASE_M14"/>
    <property type="match status" value="1"/>
</dbReference>
<proteinExistence type="inferred from homology"/>
<dbReference type="GO" id="GO:0005615">
    <property type="term" value="C:extracellular space"/>
    <property type="evidence" value="ECO:0007669"/>
    <property type="project" value="TreeGrafter"/>
</dbReference>
<dbReference type="PRINTS" id="PR00765">
    <property type="entry name" value="CRBOXYPTASEA"/>
</dbReference>